<evidence type="ECO:0000313" key="2">
    <source>
        <dbReference type="Proteomes" id="UP000297910"/>
    </source>
</evidence>
<keyword evidence="2" id="KW-1185">Reference proteome</keyword>
<dbReference type="EMBL" id="PQXI01000001">
    <property type="protein sequence ID" value="TGO31153.1"/>
    <property type="molecule type" value="Genomic_DNA"/>
</dbReference>
<name>A0A4Z1GAC1_9HELO</name>
<accession>A0A4Z1GAC1</accession>
<sequence length="77" mass="8607">MLPGPSSFPQDQTYLDMPAIMAGVDDWAFQGVDMTFLDGLDWAKVMKVIAIDMMYNVSVYNAIRMRSANELGKVTKV</sequence>
<dbReference type="Proteomes" id="UP000297910">
    <property type="component" value="Unassembled WGS sequence"/>
</dbReference>
<gene>
    <name evidence="1" type="ORF">BPAE_0001g00470</name>
</gene>
<evidence type="ECO:0000313" key="1">
    <source>
        <dbReference type="EMBL" id="TGO31153.1"/>
    </source>
</evidence>
<protein>
    <submittedName>
        <fullName evidence="1">Uncharacterized protein</fullName>
    </submittedName>
</protein>
<comment type="caution">
    <text evidence="1">The sequence shown here is derived from an EMBL/GenBank/DDBJ whole genome shotgun (WGS) entry which is preliminary data.</text>
</comment>
<reference evidence="1 2" key="1">
    <citation type="submission" date="2017-12" db="EMBL/GenBank/DDBJ databases">
        <title>Comparative genomics of Botrytis spp.</title>
        <authorList>
            <person name="Valero-Jimenez C.A."/>
            <person name="Tapia P."/>
            <person name="Veloso J."/>
            <person name="Silva-Moreno E."/>
            <person name="Staats M."/>
            <person name="Valdes J.H."/>
            <person name="Van Kan J.A.L."/>
        </authorList>
    </citation>
    <scope>NUCLEOTIDE SEQUENCE [LARGE SCALE GENOMIC DNA]</scope>
    <source>
        <strain evidence="1 2">Bp0003</strain>
    </source>
</reference>
<proteinExistence type="predicted"/>
<organism evidence="1 2">
    <name type="scientific">Botrytis paeoniae</name>
    <dbReference type="NCBI Taxonomy" id="278948"/>
    <lineage>
        <taxon>Eukaryota</taxon>
        <taxon>Fungi</taxon>
        <taxon>Dikarya</taxon>
        <taxon>Ascomycota</taxon>
        <taxon>Pezizomycotina</taxon>
        <taxon>Leotiomycetes</taxon>
        <taxon>Helotiales</taxon>
        <taxon>Sclerotiniaceae</taxon>
        <taxon>Botrytis</taxon>
    </lineage>
</organism>
<dbReference type="AlphaFoldDB" id="A0A4Z1GAC1"/>